<reference evidence="1" key="1">
    <citation type="submission" date="2020-02" db="EMBL/GenBank/DDBJ databases">
        <authorList>
            <person name="Meier V. D."/>
        </authorList>
    </citation>
    <scope>NUCLEOTIDE SEQUENCE</scope>
    <source>
        <strain evidence="1">AVDCRST_MAG86</strain>
    </source>
</reference>
<sequence length="170" mass="19645">MAFEHPMLLTDQPSYTPHISRLLGMMHYARETTLRAARDLNVAQLDYLPHPSGNSIGMLLAHIAAVEEGYYLGTVASHEVDWETPARALGEAGREALCGRPLEHYLNELERVRAQTLDGFLHLDDDWLHVEDTNWEEPANNYFRWFHVFEDEVNHRGQIRLLRKLFPEGL</sequence>
<evidence type="ECO:0000313" key="1">
    <source>
        <dbReference type="EMBL" id="CAA9583639.1"/>
    </source>
</evidence>
<proteinExistence type="predicted"/>
<dbReference type="InterPro" id="IPR007061">
    <property type="entry name" value="MST-like"/>
</dbReference>
<organism evidence="1">
    <name type="scientific">uncultured Truepera sp</name>
    <dbReference type="NCBI Taxonomy" id="543023"/>
    <lineage>
        <taxon>Bacteria</taxon>
        <taxon>Thermotogati</taxon>
        <taxon>Deinococcota</taxon>
        <taxon>Deinococci</taxon>
        <taxon>Trueperales</taxon>
        <taxon>Trueperaceae</taxon>
        <taxon>Truepera</taxon>
        <taxon>environmental samples</taxon>
    </lineage>
</organism>
<dbReference type="SUPFAM" id="SSF109854">
    <property type="entry name" value="DinB/YfiT-like putative metalloenzymes"/>
    <property type="match status" value="1"/>
</dbReference>
<protein>
    <recommendedName>
        <fullName evidence="2">DinB-like domain-containing protein</fullName>
    </recommendedName>
</protein>
<dbReference type="InterPro" id="IPR034660">
    <property type="entry name" value="DinB/YfiT-like"/>
</dbReference>
<dbReference type="EMBL" id="CADCWP010000293">
    <property type="protein sequence ID" value="CAA9583639.1"/>
    <property type="molecule type" value="Genomic_DNA"/>
</dbReference>
<accession>A0A6J4VN13</accession>
<dbReference type="Pfam" id="PF04978">
    <property type="entry name" value="MST"/>
    <property type="match status" value="1"/>
</dbReference>
<dbReference type="AlphaFoldDB" id="A0A6J4VN13"/>
<gene>
    <name evidence="1" type="ORF">AVDCRST_MAG86-3194</name>
</gene>
<dbReference type="Gene3D" id="1.20.120.450">
    <property type="entry name" value="dinb family like domain"/>
    <property type="match status" value="1"/>
</dbReference>
<evidence type="ECO:0008006" key="2">
    <source>
        <dbReference type="Google" id="ProtNLM"/>
    </source>
</evidence>
<name>A0A6J4VN13_9DEIN</name>